<evidence type="ECO:0000313" key="2">
    <source>
        <dbReference type="Proteomes" id="UP000019402"/>
    </source>
</evidence>
<reference evidence="1 2" key="1">
    <citation type="journal article" date="2014" name="Genome Announc.">
        <title>Draft Genome Sequence of Cytophaga fermentans JCM 21142T, a Facultative Anaerobe Isolated from Marine Mud.</title>
        <authorList>
            <person name="Starns D."/>
            <person name="Oshima K."/>
            <person name="Suda W."/>
            <person name="Iino T."/>
            <person name="Yuki M."/>
            <person name="Inoue J."/>
            <person name="Kitamura K."/>
            <person name="Iida T."/>
            <person name="Darby A."/>
            <person name="Hattori M."/>
            <person name="Ohkuma M."/>
        </authorList>
    </citation>
    <scope>NUCLEOTIDE SEQUENCE [LARGE SCALE GENOMIC DNA]</scope>
    <source>
        <strain evidence="1 2">JCM 21142</strain>
    </source>
</reference>
<proteinExistence type="predicted"/>
<dbReference type="Proteomes" id="UP000019402">
    <property type="component" value="Unassembled WGS sequence"/>
</dbReference>
<dbReference type="PROSITE" id="PS51257">
    <property type="entry name" value="PROKAR_LIPOPROTEIN"/>
    <property type="match status" value="1"/>
</dbReference>
<gene>
    <name evidence="1" type="ORF">JCM21142_104522</name>
</gene>
<name>W7Y4E7_9BACT</name>
<dbReference type="AlphaFoldDB" id="W7Y4E7"/>
<accession>W7Y4E7</accession>
<keyword evidence="2" id="KW-1185">Reference proteome</keyword>
<dbReference type="STRING" id="869213.GCA_000517085_03842"/>
<dbReference type="RefSeq" id="WP_027473177.1">
    <property type="nucleotide sequence ID" value="NZ_BAMD01000121.1"/>
</dbReference>
<evidence type="ECO:0000313" key="1">
    <source>
        <dbReference type="EMBL" id="GAF05770.1"/>
    </source>
</evidence>
<dbReference type="EMBL" id="BAMD01000121">
    <property type="protein sequence ID" value="GAF05770.1"/>
    <property type="molecule type" value="Genomic_DNA"/>
</dbReference>
<comment type="caution">
    <text evidence="1">The sequence shown here is derived from an EMBL/GenBank/DDBJ whole genome shotgun (WGS) entry which is preliminary data.</text>
</comment>
<protein>
    <submittedName>
        <fullName evidence="1">Uncharacterized protein</fullName>
    </submittedName>
</protein>
<organism evidence="1 2">
    <name type="scientific">Saccharicrinis fermentans DSM 9555 = JCM 21142</name>
    <dbReference type="NCBI Taxonomy" id="869213"/>
    <lineage>
        <taxon>Bacteria</taxon>
        <taxon>Pseudomonadati</taxon>
        <taxon>Bacteroidota</taxon>
        <taxon>Bacteroidia</taxon>
        <taxon>Marinilabiliales</taxon>
        <taxon>Marinilabiliaceae</taxon>
        <taxon>Saccharicrinis</taxon>
    </lineage>
</organism>
<sequence length="130" mass="15445">MKYLIDNIRMNTIYSLVLLFSMACSNNNVGIHQLYGTYGYNKENYIDTIQLLKDSSYIHTHQTTKGTIYRNEGTWKFDSKLREVVFDDFIFYNEQGGDVPGFWIPKVKNIENEIRLIYASEENLYYRKLK</sequence>